<evidence type="ECO:0008006" key="3">
    <source>
        <dbReference type="Google" id="ProtNLM"/>
    </source>
</evidence>
<accession>X0VAS5</accession>
<comment type="caution">
    <text evidence="2">The sequence shown here is derived from an EMBL/GenBank/DDBJ whole genome shotgun (WGS) entry which is preliminary data.</text>
</comment>
<name>X0VAS5_9ZZZZ</name>
<keyword evidence="1" id="KW-1133">Transmembrane helix</keyword>
<keyword evidence="1" id="KW-0472">Membrane</keyword>
<evidence type="ECO:0000256" key="1">
    <source>
        <dbReference type="SAM" id="Phobius"/>
    </source>
</evidence>
<proteinExistence type="predicted"/>
<dbReference type="EMBL" id="BARS01012170">
    <property type="protein sequence ID" value="GAF97715.1"/>
    <property type="molecule type" value="Genomic_DNA"/>
</dbReference>
<protein>
    <recommendedName>
        <fullName evidence="3">TrbC/VIRB2 family protein</fullName>
    </recommendedName>
</protein>
<sequence>MYKKTTKIIIITSLILLTTAYLPVYAEETPNIQEQLDYVGEHTPIESERELPKFVGQLIKWAIGIVGVMLITLLVYGGFSYATSAGNEEKLGTAKKIIVYAIVGVVIIGLAYVLTDFVIDMLFPLE</sequence>
<keyword evidence="1" id="KW-0812">Transmembrane</keyword>
<feature type="transmembrane region" description="Helical" evidence="1">
    <location>
        <begin position="97"/>
        <end position="119"/>
    </location>
</feature>
<organism evidence="2">
    <name type="scientific">marine sediment metagenome</name>
    <dbReference type="NCBI Taxonomy" id="412755"/>
    <lineage>
        <taxon>unclassified sequences</taxon>
        <taxon>metagenomes</taxon>
        <taxon>ecological metagenomes</taxon>
    </lineage>
</organism>
<gene>
    <name evidence="2" type="ORF">S01H1_21812</name>
</gene>
<dbReference type="Pfam" id="PF18895">
    <property type="entry name" value="T4SS_pilin"/>
    <property type="match status" value="1"/>
</dbReference>
<dbReference type="AlphaFoldDB" id="X0VAS5"/>
<reference evidence="2" key="1">
    <citation type="journal article" date="2014" name="Front. Microbiol.">
        <title>High frequency of phylogenetically diverse reductive dehalogenase-homologous genes in deep subseafloor sedimentary metagenomes.</title>
        <authorList>
            <person name="Kawai M."/>
            <person name="Futagami T."/>
            <person name="Toyoda A."/>
            <person name="Takaki Y."/>
            <person name="Nishi S."/>
            <person name="Hori S."/>
            <person name="Arai W."/>
            <person name="Tsubouchi T."/>
            <person name="Morono Y."/>
            <person name="Uchiyama I."/>
            <person name="Ito T."/>
            <person name="Fujiyama A."/>
            <person name="Inagaki F."/>
            <person name="Takami H."/>
        </authorList>
    </citation>
    <scope>NUCLEOTIDE SEQUENCE</scope>
    <source>
        <strain evidence="2">Expedition CK06-06</strain>
    </source>
</reference>
<dbReference type="InterPro" id="IPR043993">
    <property type="entry name" value="T4SS_pilin"/>
</dbReference>
<feature type="transmembrane region" description="Helical" evidence="1">
    <location>
        <begin position="58"/>
        <end position="76"/>
    </location>
</feature>
<evidence type="ECO:0000313" key="2">
    <source>
        <dbReference type="EMBL" id="GAF97715.1"/>
    </source>
</evidence>